<dbReference type="Proteomes" id="UP000077363">
    <property type="component" value="Chromosome"/>
</dbReference>
<evidence type="ECO:0000313" key="2">
    <source>
        <dbReference type="Proteomes" id="UP000077363"/>
    </source>
</evidence>
<protein>
    <recommendedName>
        <fullName evidence="3">DUF4442 domain-containing protein</fullName>
    </recommendedName>
</protein>
<organism evidence="1 2">
    <name type="scientific">Deinococcus puniceus</name>
    <dbReference type="NCBI Taxonomy" id="1182568"/>
    <lineage>
        <taxon>Bacteria</taxon>
        <taxon>Thermotogati</taxon>
        <taxon>Deinococcota</taxon>
        <taxon>Deinococci</taxon>
        <taxon>Deinococcales</taxon>
        <taxon>Deinococcaceae</taxon>
        <taxon>Deinococcus</taxon>
    </lineage>
</organism>
<dbReference type="RefSeq" id="WP_064013996.1">
    <property type="nucleotide sequence ID" value="NZ_CP011387.1"/>
</dbReference>
<dbReference type="STRING" id="1182568.SU48_03220"/>
<dbReference type="AlphaFoldDB" id="A0A172T7H1"/>
<proteinExistence type="predicted"/>
<name>A0A172T7H1_9DEIO</name>
<dbReference type="SUPFAM" id="SSF54637">
    <property type="entry name" value="Thioesterase/thiol ester dehydrase-isomerase"/>
    <property type="match status" value="1"/>
</dbReference>
<dbReference type="Gene3D" id="3.10.129.10">
    <property type="entry name" value="Hotdog Thioesterase"/>
    <property type="match status" value="1"/>
</dbReference>
<gene>
    <name evidence="1" type="ORF">SU48_03220</name>
</gene>
<dbReference type="OrthoDB" id="71766at2"/>
<dbReference type="KEGG" id="dpu:SU48_03220"/>
<reference evidence="1 2" key="1">
    <citation type="submission" date="2015-01" db="EMBL/GenBank/DDBJ databases">
        <title>Deinococcus puniceus/DY1/ whole genome sequencing.</title>
        <authorList>
            <person name="Kim M.K."/>
            <person name="Srinivasan S."/>
            <person name="Lee J.-J."/>
        </authorList>
    </citation>
    <scope>NUCLEOTIDE SEQUENCE [LARGE SCALE GENOMIC DNA]</scope>
    <source>
        <strain evidence="1 2">DY1</strain>
    </source>
</reference>
<sequence>MTQPDLAPDPAATRPALPGFAVKAVKAALHAIPMNATVGVQITDAGVGWAEGACADTAPFRNHLGTIHAGAQFLLAEAVSGAAFAGAFAAQLAQAVPLIEKLETHYVARARGDITAQGQIDPATLPAAYAEFAEHGKARLTVNVTVKDAEDKAVMRAVAHWYIRASGQKQGS</sequence>
<accession>A0A172T7H1</accession>
<keyword evidence="2" id="KW-1185">Reference proteome</keyword>
<dbReference type="PATRIC" id="fig|1182568.3.peg.675"/>
<dbReference type="EMBL" id="CP011387">
    <property type="protein sequence ID" value="ANE42941.1"/>
    <property type="molecule type" value="Genomic_DNA"/>
</dbReference>
<evidence type="ECO:0008006" key="3">
    <source>
        <dbReference type="Google" id="ProtNLM"/>
    </source>
</evidence>
<dbReference type="Pfam" id="PF14539">
    <property type="entry name" value="DUF4442"/>
    <property type="match status" value="1"/>
</dbReference>
<dbReference type="InterPro" id="IPR029069">
    <property type="entry name" value="HotDog_dom_sf"/>
</dbReference>
<dbReference type="InterPro" id="IPR027961">
    <property type="entry name" value="DUF4442"/>
</dbReference>
<evidence type="ECO:0000313" key="1">
    <source>
        <dbReference type="EMBL" id="ANE42941.1"/>
    </source>
</evidence>